<keyword evidence="1" id="KW-0472">Membrane</keyword>
<proteinExistence type="predicted"/>
<protein>
    <submittedName>
        <fullName evidence="2">Uncharacterized protein</fullName>
    </submittedName>
</protein>
<evidence type="ECO:0000313" key="2">
    <source>
        <dbReference type="EMBL" id="AUG29555.1"/>
    </source>
</evidence>
<dbReference type="AlphaFoldDB" id="A0A2K9D7H0"/>
<accession>A0A2K9D7H0</accession>
<dbReference type="EMBL" id="CP025299">
    <property type="protein sequence ID" value="AUG29555.1"/>
    <property type="molecule type" value="Genomic_DNA"/>
</dbReference>
<dbReference type="KEGG" id="mhos:CXR34_08905"/>
<feature type="transmembrane region" description="Helical" evidence="1">
    <location>
        <begin position="61"/>
        <end position="82"/>
    </location>
</feature>
<name>A0A2K9D7H0_9MICO</name>
<dbReference type="RefSeq" id="WP_036283424.1">
    <property type="nucleotide sequence ID" value="NZ_CP025299.1"/>
</dbReference>
<keyword evidence="1" id="KW-1133">Transmembrane helix</keyword>
<sequence>MKRISLTRTRGETLVWSVRAAAAYRPPARPKKRTAEPAHHRISLTRTPQDTFRWMIRGTPWGALTIVAAAASVLAAAVALWMTVPLIDSFVATTRTSASDALGWMLDQIAAFPTWLGSLF</sequence>
<keyword evidence="1" id="KW-0812">Transmembrane</keyword>
<reference evidence="2 3" key="1">
    <citation type="submission" date="2017-12" db="EMBL/GenBank/DDBJ databases">
        <title>Isolation and characterization of estrogens degradatiion strain Microbacterium hominis SJTG1.</title>
        <authorList>
            <person name="Xiong W."/>
            <person name="Yin C."/>
            <person name="Zheng D."/>
            <person name="Liang R."/>
        </authorList>
    </citation>
    <scope>NUCLEOTIDE SEQUENCE [LARGE SCALE GENOMIC DNA]</scope>
    <source>
        <strain evidence="2 3">SJTG1</strain>
    </source>
</reference>
<organism evidence="2 3">
    <name type="scientific">Microbacterium hominis</name>
    <dbReference type="NCBI Taxonomy" id="162426"/>
    <lineage>
        <taxon>Bacteria</taxon>
        <taxon>Bacillati</taxon>
        <taxon>Actinomycetota</taxon>
        <taxon>Actinomycetes</taxon>
        <taxon>Micrococcales</taxon>
        <taxon>Microbacteriaceae</taxon>
        <taxon>Microbacterium</taxon>
    </lineage>
</organism>
<gene>
    <name evidence="2" type="ORF">CXR34_08905</name>
</gene>
<evidence type="ECO:0000313" key="3">
    <source>
        <dbReference type="Proteomes" id="UP000233276"/>
    </source>
</evidence>
<dbReference type="Proteomes" id="UP000233276">
    <property type="component" value="Chromosome"/>
</dbReference>
<evidence type="ECO:0000256" key="1">
    <source>
        <dbReference type="SAM" id="Phobius"/>
    </source>
</evidence>